<sequence>MVMSLPRDEQKIRTLLVPGSLFLYQLPPPPLIQPMTEEEEESGLGPAAVTGGHAPKPLATSDQQNGSRESLDLPEVQRLSTLDPAGIPAIVSSAAPPPGPRSPNHSRSPSNVSITTTEASKAPDLFENFVIGVHRKMNLLDLYFLSSQKSRPNLFGTPIIIPRNDTTTNAEIYQFVWTQIARLVSPLPPSELKTANHALDCDDSLGYEYPFILKEVQKDGFSCDKCPWYRFCRGCKVECNGELYGRGSSFLAIDWEATALHLRYQTTQEKFHEEHESVAASRQKQTEPIDLDTCLQAFTQWEELDEDQLYYCSKCKAHCLASKKLDIWRLPPILIINLKRFQYLNGRWVKSHKIVNFPLQAFDPSAYLAERDPRSPLETKLNSTDSTFAPSSTSDPAVHHHPRLQQVEHYHQQDEQSSGDVSVSSSSVSTSSSLDSSLNLQTTASSTATTAQANSISTQPLSSTVAKPSQTEPLSATAVMKHPGDRLSGISTSSAGSGSMLGHVTTIAMDGGLKSGQSQMGTANSTLPKDSMSRPSHSIPGGATVSSSAGAHGAPTVAKLPENIAANFQSSAQYNSPHNSQGDATPASRSSTHSPLAAATMKPMLNGAIKAGRDSQAIGARLHGFDTEDYTNVKYNLYAMSCHTGILGGGHYVAYAKNDEQKRWFVYNDSSCKEIPENQLDKNSAYILFYERENVDFTRFMPDTTGREPDLAEIDDEFESDFKKMCVLQ</sequence>
<comment type="caution">
    <text evidence="5">The sequence shown here is derived from an EMBL/GenBank/DDBJ whole genome shotgun (WGS) entry which is preliminary data.</text>
</comment>
<keyword evidence="6" id="KW-1185">Reference proteome</keyword>
<feature type="compositionally biased region" description="Polar residues" evidence="3">
    <location>
        <begin position="459"/>
        <end position="474"/>
    </location>
</feature>
<feature type="compositionally biased region" description="Polar residues" evidence="3">
    <location>
        <begin position="572"/>
        <end position="594"/>
    </location>
</feature>
<organism evidence="5 6">
    <name type="scientific">Elysia crispata</name>
    <name type="common">lettuce slug</name>
    <dbReference type="NCBI Taxonomy" id="231223"/>
    <lineage>
        <taxon>Eukaryota</taxon>
        <taxon>Metazoa</taxon>
        <taxon>Spiralia</taxon>
        <taxon>Lophotrochozoa</taxon>
        <taxon>Mollusca</taxon>
        <taxon>Gastropoda</taxon>
        <taxon>Heterobranchia</taxon>
        <taxon>Euthyneura</taxon>
        <taxon>Panpulmonata</taxon>
        <taxon>Sacoglossa</taxon>
        <taxon>Placobranchoidea</taxon>
        <taxon>Plakobranchidae</taxon>
        <taxon>Elysia</taxon>
    </lineage>
</organism>
<dbReference type="InterPro" id="IPR028889">
    <property type="entry name" value="USP"/>
</dbReference>
<proteinExistence type="predicted"/>
<dbReference type="GO" id="GO:0005794">
    <property type="term" value="C:Golgi apparatus"/>
    <property type="evidence" value="ECO:0007669"/>
    <property type="project" value="TreeGrafter"/>
</dbReference>
<dbReference type="AlphaFoldDB" id="A0AAE1ATB5"/>
<dbReference type="EMBL" id="JAWDGP010001377">
    <property type="protein sequence ID" value="KAK3792372.1"/>
    <property type="molecule type" value="Genomic_DNA"/>
</dbReference>
<evidence type="ECO:0000256" key="1">
    <source>
        <dbReference type="ARBA" id="ARBA00000707"/>
    </source>
</evidence>
<evidence type="ECO:0000313" key="5">
    <source>
        <dbReference type="EMBL" id="KAK3792372.1"/>
    </source>
</evidence>
<dbReference type="Pfam" id="PF00443">
    <property type="entry name" value="UCH"/>
    <property type="match status" value="1"/>
</dbReference>
<evidence type="ECO:0000259" key="4">
    <source>
        <dbReference type="PROSITE" id="PS50235"/>
    </source>
</evidence>
<feature type="domain" description="USP" evidence="4">
    <location>
        <begin position="116"/>
        <end position="693"/>
    </location>
</feature>
<evidence type="ECO:0000256" key="3">
    <source>
        <dbReference type="SAM" id="MobiDB-lite"/>
    </source>
</evidence>
<dbReference type="GO" id="GO:0016579">
    <property type="term" value="P:protein deubiquitination"/>
    <property type="evidence" value="ECO:0007669"/>
    <property type="project" value="InterPro"/>
</dbReference>
<name>A0AAE1ATB5_9GAST</name>
<gene>
    <name evidence="5" type="ORF">RRG08_045916</name>
</gene>
<feature type="compositionally biased region" description="Low complexity" evidence="3">
    <location>
        <begin position="102"/>
        <end position="113"/>
    </location>
</feature>
<evidence type="ECO:0000313" key="6">
    <source>
        <dbReference type="Proteomes" id="UP001283361"/>
    </source>
</evidence>
<feature type="compositionally biased region" description="Low complexity" evidence="3">
    <location>
        <begin position="415"/>
        <end position="437"/>
    </location>
</feature>
<dbReference type="InterPro" id="IPR050185">
    <property type="entry name" value="Ub_carboxyl-term_hydrolase"/>
</dbReference>
<feature type="region of interest" description="Disordered" evidence="3">
    <location>
        <begin position="572"/>
        <end position="595"/>
    </location>
</feature>
<dbReference type="PANTHER" id="PTHR21646">
    <property type="entry name" value="UBIQUITIN CARBOXYL-TERMINAL HYDROLASE"/>
    <property type="match status" value="1"/>
</dbReference>
<feature type="compositionally biased region" description="Low complexity" evidence="3">
    <location>
        <begin position="449"/>
        <end position="458"/>
    </location>
</feature>
<dbReference type="EC" id="3.4.19.12" evidence="2"/>
<feature type="region of interest" description="Disordered" evidence="3">
    <location>
        <begin position="88"/>
        <end position="117"/>
    </location>
</feature>
<dbReference type="PROSITE" id="PS00973">
    <property type="entry name" value="USP_2"/>
    <property type="match status" value="1"/>
</dbReference>
<feature type="compositionally biased region" description="Low complexity" evidence="3">
    <location>
        <begin position="488"/>
        <end position="502"/>
    </location>
</feature>
<feature type="region of interest" description="Disordered" evidence="3">
    <location>
        <begin position="449"/>
        <end position="555"/>
    </location>
</feature>
<dbReference type="SUPFAM" id="SSF54001">
    <property type="entry name" value="Cysteine proteinases"/>
    <property type="match status" value="1"/>
</dbReference>
<evidence type="ECO:0000256" key="2">
    <source>
        <dbReference type="ARBA" id="ARBA00012759"/>
    </source>
</evidence>
<dbReference type="InterPro" id="IPR001394">
    <property type="entry name" value="Peptidase_C19_UCH"/>
</dbReference>
<protein>
    <recommendedName>
        <fullName evidence="2">ubiquitinyl hydrolase 1</fullName>
        <ecNumber evidence="2">3.4.19.12</ecNumber>
    </recommendedName>
</protein>
<comment type="catalytic activity">
    <reaction evidence="1">
        <text>Thiol-dependent hydrolysis of ester, thioester, amide, peptide and isopeptide bonds formed by the C-terminal Gly of ubiquitin (a 76-residue protein attached to proteins as an intracellular targeting signal).</text>
        <dbReference type="EC" id="3.4.19.12"/>
    </reaction>
</comment>
<dbReference type="Gene3D" id="3.90.70.10">
    <property type="entry name" value="Cysteine proteinases"/>
    <property type="match status" value="2"/>
</dbReference>
<reference evidence="5" key="1">
    <citation type="journal article" date="2023" name="G3 (Bethesda)">
        <title>A reference genome for the long-term kleptoplast-retaining sea slug Elysia crispata morphotype clarki.</title>
        <authorList>
            <person name="Eastman K.E."/>
            <person name="Pendleton A.L."/>
            <person name="Shaikh M.A."/>
            <person name="Suttiyut T."/>
            <person name="Ogas R."/>
            <person name="Tomko P."/>
            <person name="Gavelis G."/>
            <person name="Widhalm J.R."/>
            <person name="Wisecaver J.H."/>
        </authorList>
    </citation>
    <scope>NUCLEOTIDE SEQUENCE</scope>
    <source>
        <strain evidence="5">ECLA1</strain>
    </source>
</reference>
<feature type="region of interest" description="Disordered" evidence="3">
    <location>
        <begin position="31"/>
        <end position="70"/>
    </location>
</feature>
<feature type="region of interest" description="Disordered" evidence="3">
    <location>
        <begin position="376"/>
        <end position="437"/>
    </location>
</feature>
<dbReference type="Proteomes" id="UP001283361">
    <property type="component" value="Unassembled WGS sequence"/>
</dbReference>
<feature type="compositionally biased region" description="Polar residues" evidence="3">
    <location>
        <begin position="515"/>
        <end position="536"/>
    </location>
</feature>
<dbReference type="PROSITE" id="PS50235">
    <property type="entry name" value="USP_3"/>
    <property type="match status" value="1"/>
</dbReference>
<accession>A0AAE1ATB5</accession>
<dbReference type="InterPro" id="IPR018200">
    <property type="entry name" value="USP_CS"/>
</dbReference>
<dbReference type="GO" id="GO:0004843">
    <property type="term" value="F:cysteine-type deubiquitinase activity"/>
    <property type="evidence" value="ECO:0007669"/>
    <property type="project" value="UniProtKB-EC"/>
</dbReference>
<feature type="compositionally biased region" description="Polar residues" evidence="3">
    <location>
        <begin position="380"/>
        <end position="395"/>
    </location>
</feature>
<dbReference type="PANTHER" id="PTHR21646:SF76">
    <property type="entry name" value="UBIQUITIN CARBOXYL-TERMINAL HYDROLASE 32"/>
    <property type="match status" value="1"/>
</dbReference>
<dbReference type="InterPro" id="IPR038765">
    <property type="entry name" value="Papain-like_cys_pep_sf"/>
</dbReference>